<dbReference type="PANTHER" id="PTHR11630:SF42">
    <property type="entry name" value="DNA REPLICATION LICENSING FACTOR MCM5"/>
    <property type="match status" value="1"/>
</dbReference>
<dbReference type="Gene3D" id="3.40.50.300">
    <property type="entry name" value="P-loop containing nucleotide triphosphate hydrolases"/>
    <property type="match status" value="1"/>
</dbReference>
<dbReference type="InterPro" id="IPR031327">
    <property type="entry name" value="MCM"/>
</dbReference>
<dbReference type="GO" id="GO:0005524">
    <property type="term" value="F:ATP binding"/>
    <property type="evidence" value="ECO:0007669"/>
    <property type="project" value="InterPro"/>
</dbReference>
<accession>G0V0J9</accession>
<sequence>MSVLLDFYVHVRRDAHQQTLDALSNSSGTKSQTPIIQITARQLESLVRITESLARMRLDVLASRADAEEAIRLFKSATVDAIKSGVSDQSLTAAQSELVLRIEEALRRRVALGATVEHNRLMSEMARMGFDIKLVERAVYAMVKREELEWRKQRALIHRLR</sequence>
<proteinExistence type="predicted"/>
<gene>
    <name evidence="3" type="ORF">TCIL3000_11_5870</name>
</gene>
<evidence type="ECO:0000259" key="2">
    <source>
        <dbReference type="Pfam" id="PF21933"/>
    </source>
</evidence>
<organism evidence="3">
    <name type="scientific">Trypanosoma congolense (strain IL3000)</name>
    <dbReference type="NCBI Taxonomy" id="1068625"/>
    <lineage>
        <taxon>Eukaryota</taxon>
        <taxon>Discoba</taxon>
        <taxon>Euglenozoa</taxon>
        <taxon>Kinetoplastea</taxon>
        <taxon>Metakinetoplastina</taxon>
        <taxon>Trypanosomatida</taxon>
        <taxon>Trypanosomatidae</taxon>
        <taxon>Trypanosoma</taxon>
        <taxon>Nannomonas</taxon>
    </lineage>
</organism>
<dbReference type="Pfam" id="PF17855">
    <property type="entry name" value="MCM_lid"/>
    <property type="match status" value="1"/>
</dbReference>
<protein>
    <submittedName>
        <fullName evidence="3">Uncharacterized protein TCIL3000_11_5870</fullName>
    </submittedName>
</protein>
<dbReference type="GO" id="GO:0000727">
    <property type="term" value="P:double-strand break repair via break-induced replication"/>
    <property type="evidence" value="ECO:0007669"/>
    <property type="project" value="TreeGrafter"/>
</dbReference>
<dbReference type="PANTHER" id="PTHR11630">
    <property type="entry name" value="DNA REPLICATION LICENSING FACTOR MCM FAMILY MEMBER"/>
    <property type="match status" value="1"/>
</dbReference>
<evidence type="ECO:0000313" key="3">
    <source>
        <dbReference type="EMBL" id="CCC95170.1"/>
    </source>
</evidence>
<feature type="domain" description="MCM5 C-terminal" evidence="2">
    <location>
        <begin position="101"/>
        <end position="159"/>
    </location>
</feature>
<dbReference type="GO" id="GO:0043138">
    <property type="term" value="F:3'-5' DNA helicase activity"/>
    <property type="evidence" value="ECO:0007669"/>
    <property type="project" value="TreeGrafter"/>
</dbReference>
<dbReference type="Pfam" id="PF21933">
    <property type="entry name" value="MCM5_C"/>
    <property type="match status" value="1"/>
</dbReference>
<dbReference type="InterPro" id="IPR054125">
    <property type="entry name" value="MCM5_C"/>
</dbReference>
<dbReference type="GO" id="GO:0005634">
    <property type="term" value="C:nucleus"/>
    <property type="evidence" value="ECO:0007669"/>
    <property type="project" value="TreeGrafter"/>
</dbReference>
<dbReference type="GO" id="GO:0017116">
    <property type="term" value="F:single-stranded DNA helicase activity"/>
    <property type="evidence" value="ECO:0007669"/>
    <property type="project" value="TreeGrafter"/>
</dbReference>
<evidence type="ECO:0000259" key="1">
    <source>
        <dbReference type="Pfam" id="PF17855"/>
    </source>
</evidence>
<dbReference type="GO" id="GO:0006270">
    <property type="term" value="P:DNA replication initiation"/>
    <property type="evidence" value="ECO:0007669"/>
    <property type="project" value="TreeGrafter"/>
</dbReference>
<dbReference type="VEuPathDB" id="TriTrypDB:TcIL3000.11.5870"/>
<dbReference type="AlphaFoldDB" id="G0V0J9"/>
<name>G0V0J9_TRYCI</name>
<dbReference type="InterPro" id="IPR027417">
    <property type="entry name" value="P-loop_NTPase"/>
</dbReference>
<reference evidence="3" key="1">
    <citation type="journal article" date="2012" name="Proc. Natl. Acad. Sci. U.S.A.">
        <title>Antigenic diversity is generated by distinct evolutionary mechanisms in African trypanosome species.</title>
        <authorList>
            <person name="Jackson A.P."/>
            <person name="Berry A."/>
            <person name="Aslett M."/>
            <person name="Allison H.C."/>
            <person name="Burton P."/>
            <person name="Vavrova-Anderson J."/>
            <person name="Brown R."/>
            <person name="Browne H."/>
            <person name="Corton N."/>
            <person name="Hauser H."/>
            <person name="Gamble J."/>
            <person name="Gilderthorp R."/>
            <person name="Marcello L."/>
            <person name="McQuillan J."/>
            <person name="Otto T.D."/>
            <person name="Quail M.A."/>
            <person name="Sanders M.J."/>
            <person name="van Tonder A."/>
            <person name="Ginger M.L."/>
            <person name="Field M.C."/>
            <person name="Barry J.D."/>
            <person name="Hertz-Fowler C."/>
            <person name="Berriman M."/>
        </authorList>
    </citation>
    <scope>NUCLEOTIDE SEQUENCE</scope>
    <source>
        <strain evidence="3">IL3000</strain>
    </source>
</reference>
<dbReference type="InterPro" id="IPR041562">
    <property type="entry name" value="MCM_lid"/>
</dbReference>
<dbReference type="GO" id="GO:0003697">
    <property type="term" value="F:single-stranded DNA binding"/>
    <property type="evidence" value="ECO:0007669"/>
    <property type="project" value="TreeGrafter"/>
</dbReference>
<dbReference type="EMBL" id="HE575324">
    <property type="protein sequence ID" value="CCC95170.1"/>
    <property type="molecule type" value="Genomic_DNA"/>
</dbReference>
<dbReference type="GO" id="GO:0042555">
    <property type="term" value="C:MCM complex"/>
    <property type="evidence" value="ECO:0007669"/>
    <property type="project" value="TreeGrafter"/>
</dbReference>
<feature type="domain" description="MCM AAA-lid" evidence="1">
    <location>
        <begin position="3"/>
        <end position="77"/>
    </location>
</feature>